<keyword evidence="1" id="KW-0812">Transmembrane</keyword>
<keyword evidence="1" id="KW-1133">Transmembrane helix</keyword>
<proteinExistence type="predicted"/>
<reference evidence="2 3" key="1">
    <citation type="journal article" date="2016" name="Proc. Natl. Acad. Sci. U.S.A.">
        <title>Lipid metabolic changes in an early divergent fungus govern the establishment of a mutualistic symbiosis with endobacteria.</title>
        <authorList>
            <person name="Lastovetsky O.A."/>
            <person name="Gaspar M.L."/>
            <person name="Mondo S.J."/>
            <person name="LaButti K.M."/>
            <person name="Sandor L."/>
            <person name="Grigoriev I.V."/>
            <person name="Henry S.A."/>
            <person name="Pawlowska T.E."/>
        </authorList>
    </citation>
    <scope>NUCLEOTIDE SEQUENCE [LARGE SCALE GENOMIC DNA]</scope>
    <source>
        <strain evidence="2 3">ATCC 52813</strain>
    </source>
</reference>
<evidence type="ECO:0000313" key="3">
    <source>
        <dbReference type="Proteomes" id="UP000242254"/>
    </source>
</evidence>
<keyword evidence="3" id="KW-1185">Reference proteome</keyword>
<evidence type="ECO:0000256" key="1">
    <source>
        <dbReference type="SAM" id="Phobius"/>
    </source>
</evidence>
<evidence type="ECO:0000313" key="2">
    <source>
        <dbReference type="EMBL" id="PHZ08754.1"/>
    </source>
</evidence>
<protein>
    <recommendedName>
        <fullName evidence="4">Transmembrane protein</fullName>
    </recommendedName>
</protein>
<gene>
    <name evidence="2" type="ORF">RHIMIDRAFT_267661</name>
</gene>
<keyword evidence="1" id="KW-0472">Membrane</keyword>
<dbReference type="Proteomes" id="UP000242254">
    <property type="component" value="Unassembled WGS sequence"/>
</dbReference>
<dbReference type="RefSeq" id="XP_023462462.1">
    <property type="nucleotide sequence ID" value="XM_023612012.1"/>
</dbReference>
<organism evidence="2 3">
    <name type="scientific">Rhizopus microsporus ATCC 52813</name>
    <dbReference type="NCBI Taxonomy" id="1340429"/>
    <lineage>
        <taxon>Eukaryota</taxon>
        <taxon>Fungi</taxon>
        <taxon>Fungi incertae sedis</taxon>
        <taxon>Mucoromycota</taxon>
        <taxon>Mucoromycotina</taxon>
        <taxon>Mucoromycetes</taxon>
        <taxon>Mucorales</taxon>
        <taxon>Mucorineae</taxon>
        <taxon>Rhizopodaceae</taxon>
        <taxon>Rhizopus</taxon>
    </lineage>
</organism>
<dbReference type="AlphaFoldDB" id="A0A2G4SJ11"/>
<feature type="transmembrane region" description="Helical" evidence="1">
    <location>
        <begin position="21"/>
        <end position="42"/>
    </location>
</feature>
<evidence type="ECO:0008006" key="4">
    <source>
        <dbReference type="Google" id="ProtNLM"/>
    </source>
</evidence>
<dbReference type="EMBL" id="KZ303862">
    <property type="protein sequence ID" value="PHZ08754.1"/>
    <property type="molecule type" value="Genomic_DNA"/>
</dbReference>
<sequence>MTTIKRNNQSITFTHAKGIHGYIMVIINIAIVLETTKALLIFSKQYTMYIDNNMLFPYFDESISDL</sequence>
<dbReference type="GeneID" id="35443001"/>
<accession>A0A2G4SJ11</accession>
<name>A0A2G4SJ11_RHIZD</name>